<reference evidence="5" key="1">
    <citation type="submission" date="2017-10" db="EMBL/GenBank/DDBJ databases">
        <authorList>
            <person name="Regsiter A."/>
            <person name="William W."/>
        </authorList>
    </citation>
    <scope>NUCLEOTIDE SEQUENCE [LARGE SCALE GENOMIC DNA]</scope>
</reference>
<dbReference type="InterPro" id="IPR036909">
    <property type="entry name" value="Cyt_c-like_dom_sf"/>
</dbReference>
<dbReference type="SUPFAM" id="SSF46626">
    <property type="entry name" value="Cytochrome c"/>
    <property type="match status" value="1"/>
</dbReference>
<gene>
    <name evidence="4" type="ORF">TK0001_2375</name>
</gene>
<dbReference type="RefSeq" id="WP_056498368.1">
    <property type="nucleotide sequence ID" value="NZ_BJVP01000004.1"/>
</dbReference>
<dbReference type="AlphaFoldDB" id="A0A2N9ANN6"/>
<proteinExistence type="predicted"/>
<protein>
    <submittedName>
        <fullName evidence="4">Cytochrome c, class I</fullName>
    </submittedName>
</protein>
<dbReference type="GO" id="GO:0020037">
    <property type="term" value="F:heme binding"/>
    <property type="evidence" value="ECO:0007669"/>
    <property type="project" value="InterPro"/>
</dbReference>
<evidence type="ECO:0000256" key="2">
    <source>
        <dbReference type="ARBA" id="ARBA00022723"/>
    </source>
</evidence>
<dbReference type="Pfam" id="PF00034">
    <property type="entry name" value="Cytochrom_C"/>
    <property type="match status" value="1"/>
</dbReference>
<dbReference type="PROSITE" id="PS51007">
    <property type="entry name" value="CYTC"/>
    <property type="match status" value="1"/>
</dbReference>
<dbReference type="InterPro" id="IPR009056">
    <property type="entry name" value="Cyt_c-like_dom"/>
</dbReference>
<dbReference type="PANTHER" id="PTHR35008:SF8">
    <property type="entry name" value="ALCOHOL DEHYDROGENASE CYTOCHROME C SUBUNIT"/>
    <property type="match status" value="1"/>
</dbReference>
<dbReference type="EMBL" id="LT962688">
    <property type="protein sequence ID" value="SOR28977.1"/>
    <property type="molecule type" value="Genomic_DNA"/>
</dbReference>
<organism evidence="4 5">
    <name type="scientific">Methylorubrum extorquens</name>
    <name type="common">Methylobacterium dichloromethanicum</name>
    <name type="synonym">Methylobacterium extorquens</name>
    <dbReference type="NCBI Taxonomy" id="408"/>
    <lineage>
        <taxon>Bacteria</taxon>
        <taxon>Pseudomonadati</taxon>
        <taxon>Pseudomonadota</taxon>
        <taxon>Alphaproteobacteria</taxon>
        <taxon>Hyphomicrobiales</taxon>
        <taxon>Methylobacteriaceae</taxon>
        <taxon>Methylorubrum</taxon>
    </lineage>
</organism>
<evidence type="ECO:0000256" key="3">
    <source>
        <dbReference type="ARBA" id="ARBA00023004"/>
    </source>
</evidence>
<evidence type="ECO:0000313" key="5">
    <source>
        <dbReference type="Proteomes" id="UP000233769"/>
    </source>
</evidence>
<dbReference type="PANTHER" id="PTHR35008">
    <property type="entry name" value="BLL4482 PROTEIN-RELATED"/>
    <property type="match status" value="1"/>
</dbReference>
<sequence length="194" mass="20150">MRPEALLPLVLSLTLAGPAAADPLGIGRPASPETIAAWDIDVRPDGQGLPPGHGSVRDGAVLFAARCAGCHGARGEGAAAEPLAGGRGSLASAKPLRTVGSFWPYATTLFDYVRRAMPFDAPQSLSPDETYAVSAYVLHLNGLLPEEASLDAASLPRVAMPNRDGFTADPRPDIAPQNPSARPSARPTAHTETR</sequence>
<dbReference type="InterPro" id="IPR051459">
    <property type="entry name" value="Cytochrome_c-type_DH"/>
</dbReference>
<dbReference type="GO" id="GO:0046872">
    <property type="term" value="F:metal ion binding"/>
    <property type="evidence" value="ECO:0007669"/>
    <property type="project" value="UniProtKB-KW"/>
</dbReference>
<dbReference type="GO" id="GO:0009055">
    <property type="term" value="F:electron transfer activity"/>
    <property type="evidence" value="ECO:0007669"/>
    <property type="project" value="InterPro"/>
</dbReference>
<dbReference type="Gene3D" id="1.10.760.10">
    <property type="entry name" value="Cytochrome c-like domain"/>
    <property type="match status" value="1"/>
</dbReference>
<evidence type="ECO:0000256" key="1">
    <source>
        <dbReference type="ARBA" id="ARBA00022617"/>
    </source>
</evidence>
<keyword evidence="2" id="KW-0479">Metal-binding</keyword>
<keyword evidence="3" id="KW-0408">Iron</keyword>
<dbReference type="Proteomes" id="UP000233769">
    <property type="component" value="Chromosome tk0001"/>
</dbReference>
<accession>A0A2N9ANN6</accession>
<keyword evidence="1" id="KW-0349">Heme</keyword>
<evidence type="ECO:0000313" key="4">
    <source>
        <dbReference type="EMBL" id="SOR28977.1"/>
    </source>
</evidence>
<name>A0A2N9ANN6_METEX</name>